<dbReference type="GO" id="GO:0004485">
    <property type="term" value="F:methylcrotonoyl-CoA carboxylase activity"/>
    <property type="evidence" value="ECO:0007669"/>
    <property type="project" value="TreeGrafter"/>
</dbReference>
<dbReference type="Proteomes" id="UP000253790">
    <property type="component" value="Chromosome"/>
</dbReference>
<evidence type="ECO:0000256" key="1">
    <source>
        <dbReference type="SAM" id="MobiDB-lite"/>
    </source>
</evidence>
<evidence type="ECO:0000313" key="5">
    <source>
        <dbReference type="Proteomes" id="UP000253790"/>
    </source>
</evidence>
<feature type="domain" description="CoA carboxyltransferase N-terminal" evidence="2">
    <location>
        <begin position="21"/>
        <end position="273"/>
    </location>
</feature>
<dbReference type="InterPro" id="IPR011763">
    <property type="entry name" value="COA_CT_C"/>
</dbReference>
<proteinExistence type="predicted"/>
<evidence type="ECO:0000259" key="2">
    <source>
        <dbReference type="PROSITE" id="PS50980"/>
    </source>
</evidence>
<dbReference type="OrthoDB" id="9803706at2"/>
<evidence type="ECO:0000259" key="3">
    <source>
        <dbReference type="PROSITE" id="PS50989"/>
    </source>
</evidence>
<dbReference type="PANTHER" id="PTHR22855">
    <property type="entry name" value="ACETYL, PROPIONYL, PYRUVATE, AND GLUTACONYL CARBOXYLASE-RELATED"/>
    <property type="match status" value="1"/>
</dbReference>
<dbReference type="AlphaFoldDB" id="A0A345NRT2"/>
<protein>
    <submittedName>
        <fullName evidence="4">Acyl-CoA carboxylase subunit beta</fullName>
    </submittedName>
</protein>
<dbReference type="Pfam" id="PF01039">
    <property type="entry name" value="Carboxyl_trans"/>
    <property type="match status" value="1"/>
</dbReference>
<accession>A0A345NRT2</accession>
<feature type="region of interest" description="Disordered" evidence="1">
    <location>
        <begin position="1"/>
        <end position="24"/>
    </location>
</feature>
<name>A0A345NRT2_9MICO</name>
<dbReference type="GO" id="GO:0006552">
    <property type="term" value="P:L-leucine catabolic process"/>
    <property type="evidence" value="ECO:0007669"/>
    <property type="project" value="TreeGrafter"/>
</dbReference>
<dbReference type="RefSeq" id="WP_114930397.1">
    <property type="nucleotide sequence ID" value="NZ_CP031229.1"/>
</dbReference>
<dbReference type="PROSITE" id="PS50980">
    <property type="entry name" value="COA_CT_NTER"/>
    <property type="match status" value="1"/>
</dbReference>
<reference evidence="4 5" key="1">
    <citation type="submission" date="2018-07" db="EMBL/GenBank/DDBJ databases">
        <title>Complete genome sequencing of Ornithinimicrobium sp. AMA3305.</title>
        <authorList>
            <person name="Bae J.-W."/>
        </authorList>
    </citation>
    <scope>NUCLEOTIDE SEQUENCE [LARGE SCALE GENOMIC DNA]</scope>
    <source>
        <strain evidence="4 5">AMA3305</strain>
    </source>
</reference>
<dbReference type="InterPro" id="IPR034733">
    <property type="entry name" value="AcCoA_carboxyl_beta"/>
</dbReference>
<dbReference type="InterPro" id="IPR029045">
    <property type="entry name" value="ClpP/crotonase-like_dom_sf"/>
</dbReference>
<feature type="domain" description="CoA carboxyltransferase C-terminal" evidence="3">
    <location>
        <begin position="273"/>
        <end position="511"/>
    </location>
</feature>
<dbReference type="SUPFAM" id="SSF52096">
    <property type="entry name" value="ClpP/crotonase"/>
    <property type="match status" value="2"/>
</dbReference>
<dbReference type="PANTHER" id="PTHR22855:SF13">
    <property type="entry name" value="METHYLCROTONOYL-COA CARBOXYLASE BETA CHAIN, MITOCHONDRIAL"/>
    <property type="match status" value="1"/>
</dbReference>
<dbReference type="EMBL" id="CP031229">
    <property type="protein sequence ID" value="AXH97740.1"/>
    <property type="molecule type" value="Genomic_DNA"/>
</dbReference>
<sequence>MTGMQKMSASVAAGNPHPDPRVGDLRTRLGAAYRASAEPTEKGRAKLDSQGKMYVRDRIAMLFDEGSFVEDGRYANSTAGSLPADGVVTGRGEVDGRAAIVVANDPTVKAGSWGARTVEKMIRATEAALREELPLFWFVDSAGARITDQVDLFPGRRGAGRIFHNQVALSGKVPQICCLFGPSAAGGAYIPSFTDVVIMVEGNASMYLGSPRMAEMVVGEKVTLEEMGGARMHCTVSGVGDLLAADDEEAIGLARDLFSYLPDTWHDPAPAYLAEAPAVPLGRDTVPEAESVPFDVHDVIDGVVDADSFFEIKPLFAPELVVGLGRVEGQTVGILANNSMVKGGVLFTDSADKAARFIWLCDAYGIPLLYLADVPGFMIGSEVERGGIIRHGAKMVSAVSEATVPQLCVVVRKAYGAGLYAMGGPGFGPDATIALPTARIAVMGPEAAVNAVFANKIAAIEDETERAAYVEERRAEYMEDVDLERLAADLVIDAVVEPEDLRAEVARRFRYAARRDRHFSTRHRAIPPV</sequence>
<dbReference type="KEGG" id="orn:DV701_17930"/>
<organism evidence="4 5">
    <name type="scientific">Ornithinimicrobium avium</name>
    <dbReference type="NCBI Taxonomy" id="2283195"/>
    <lineage>
        <taxon>Bacteria</taxon>
        <taxon>Bacillati</taxon>
        <taxon>Actinomycetota</taxon>
        <taxon>Actinomycetes</taxon>
        <taxon>Micrococcales</taxon>
        <taxon>Ornithinimicrobiaceae</taxon>
        <taxon>Ornithinimicrobium</taxon>
    </lineage>
</organism>
<evidence type="ECO:0000313" key="4">
    <source>
        <dbReference type="EMBL" id="AXH97740.1"/>
    </source>
</evidence>
<dbReference type="Gene3D" id="3.90.226.10">
    <property type="entry name" value="2-enoyl-CoA Hydratase, Chain A, domain 1"/>
    <property type="match status" value="2"/>
</dbReference>
<gene>
    <name evidence="4" type="ORF">DV701_17930</name>
</gene>
<keyword evidence="5" id="KW-1185">Reference proteome</keyword>
<dbReference type="InterPro" id="IPR045190">
    <property type="entry name" value="MCCB/AccD1-like"/>
</dbReference>
<dbReference type="GO" id="GO:1905202">
    <property type="term" value="C:methylcrotonoyl-CoA carboxylase complex"/>
    <property type="evidence" value="ECO:0007669"/>
    <property type="project" value="TreeGrafter"/>
</dbReference>
<dbReference type="PROSITE" id="PS50989">
    <property type="entry name" value="COA_CT_CTER"/>
    <property type="match status" value="1"/>
</dbReference>
<dbReference type="InterPro" id="IPR011762">
    <property type="entry name" value="COA_CT_N"/>
</dbReference>